<evidence type="ECO:0000313" key="5">
    <source>
        <dbReference type="Proteomes" id="UP000244180"/>
    </source>
</evidence>
<protein>
    <submittedName>
        <fullName evidence="2">Uncharacterized protein</fullName>
    </submittedName>
</protein>
<evidence type="ECO:0000313" key="3">
    <source>
        <dbReference type="EMBL" id="PTQ54929.1"/>
    </source>
</evidence>
<evidence type="ECO:0000313" key="4">
    <source>
        <dbReference type="Proteomes" id="UP000243024"/>
    </source>
</evidence>
<comment type="caution">
    <text evidence="2">The sequence shown here is derived from an EMBL/GenBank/DDBJ whole genome shotgun (WGS) entry which is preliminary data.</text>
</comment>
<evidence type="ECO:0000313" key="2">
    <source>
        <dbReference type="EMBL" id="OAR04688.1"/>
    </source>
</evidence>
<dbReference type="EMBL" id="JXBB01000012">
    <property type="protein sequence ID" value="OAR04688.1"/>
    <property type="molecule type" value="Genomic_DNA"/>
</dbReference>
<gene>
    <name evidence="3" type="ORF">HSCHL_1872</name>
    <name evidence="1" type="ORF">KM312_02225</name>
    <name evidence="2" type="ORF">SA87_09190</name>
</gene>
<dbReference type="AlphaFoldDB" id="A0A132N9H7"/>
<dbReference type="Proteomes" id="UP000244180">
    <property type="component" value="Unassembled WGS sequence"/>
</dbReference>
<reference evidence="2 4" key="1">
    <citation type="submission" date="2015-09" db="EMBL/GenBank/DDBJ databases">
        <title>Draft genome sequence of Hydrogenibacillus schlegelii DSM 2000.</title>
        <authorList>
            <person name="Hemp J."/>
        </authorList>
    </citation>
    <scope>NUCLEOTIDE SEQUENCE [LARGE SCALE GENOMIC DNA]</scope>
    <source>
        <strain evidence="2 4">MA 48</strain>
    </source>
</reference>
<keyword evidence="4" id="KW-1185">Reference proteome</keyword>
<dbReference type="Proteomes" id="UP000243024">
    <property type="component" value="Unassembled WGS sequence"/>
</dbReference>
<organism evidence="2 4">
    <name type="scientific">Hydrogenibacillus schlegelii</name>
    <name type="common">Bacillus schlegelii</name>
    <dbReference type="NCBI Taxonomy" id="1484"/>
    <lineage>
        <taxon>Bacteria</taxon>
        <taxon>Bacillati</taxon>
        <taxon>Bacillota</taxon>
        <taxon>Bacilli</taxon>
        <taxon>Bacillales</taxon>
        <taxon>Bacillales Family X. Incertae Sedis</taxon>
        <taxon>Hydrogenibacillus</taxon>
    </lineage>
</organism>
<sequence length="67" mass="8176">MIFPNKKEEQLAWQKQVIGEEFKEWLDAREKRPSAEAEWDEDDFEALARKQSLEAIKRRRFLRGRIQ</sequence>
<accession>A0A132N9H7</accession>
<dbReference type="RefSeq" id="WP_066199990.1">
    <property type="nucleotide sequence ID" value="NZ_CBCSAS010000004.1"/>
</dbReference>
<dbReference type="EMBL" id="PEBV01000001">
    <property type="protein sequence ID" value="PTQ54929.1"/>
    <property type="molecule type" value="Genomic_DNA"/>
</dbReference>
<name>A0A132N9H7_HYDSH</name>
<dbReference type="EMBL" id="JAHHQF010000039">
    <property type="protein sequence ID" value="MBT9281470.1"/>
    <property type="molecule type" value="Genomic_DNA"/>
</dbReference>
<evidence type="ECO:0000313" key="1">
    <source>
        <dbReference type="EMBL" id="MBT9281470.1"/>
    </source>
</evidence>
<reference evidence="3 5" key="2">
    <citation type="submission" date="2017-08" db="EMBL/GenBank/DDBJ databases">
        <title>Burning lignite coal seam in the remote Altai Mountains harbors a hydrogen-driven thermophilic microbial community.</title>
        <authorList>
            <person name="Kadnikov V.V."/>
            <person name="Mardanov A.V."/>
            <person name="Ivasenko D."/>
            <person name="Beletsky A.V."/>
            <person name="Karnachuk O.V."/>
            <person name="Ravin N.V."/>
        </authorList>
    </citation>
    <scope>NUCLEOTIDE SEQUENCE [LARGE SCALE GENOMIC DNA]</scope>
    <source>
        <strain evidence="3">AL33</strain>
    </source>
</reference>
<reference evidence="1" key="3">
    <citation type="journal article" date="2021" name="Microbiology">
        <title>Metagenomic Analysis of the Microbial Community in the Underground Coal Fire Area (Kemerovo Region, Russia) Revealed Predominance of Thermophilic Members of the Phyla Deinococcus-thermus, Aquificae, and Firmicutes.</title>
        <authorList>
            <person name="Kadnikov V."/>
            <person name="Mardanov A.V."/>
            <person name="Beletsky A.V."/>
            <person name="Karnachuk O.V."/>
            <person name="Ravin N.V."/>
        </authorList>
    </citation>
    <scope>NUCLEOTIDE SEQUENCE</scope>
    <source>
        <strain evidence="1">RBS10-49</strain>
    </source>
</reference>
<proteinExistence type="predicted"/>
<dbReference type="Proteomes" id="UP000748108">
    <property type="component" value="Unassembled WGS sequence"/>
</dbReference>